<reference evidence="2" key="1">
    <citation type="journal article" date="2019" name="Int. J. Syst. Evol. Microbiol.">
        <title>The Global Catalogue of Microorganisms (GCM) 10K type strain sequencing project: providing services to taxonomists for standard genome sequencing and annotation.</title>
        <authorList>
            <consortium name="The Broad Institute Genomics Platform"/>
            <consortium name="The Broad Institute Genome Sequencing Center for Infectious Disease"/>
            <person name="Wu L."/>
            <person name="Ma J."/>
        </authorList>
    </citation>
    <scope>NUCLEOTIDE SEQUENCE [LARGE SCALE GENOMIC DNA]</scope>
    <source>
        <strain evidence="2">NBRC 108723</strain>
    </source>
</reference>
<evidence type="ECO:0000313" key="2">
    <source>
        <dbReference type="Proteomes" id="UP001157138"/>
    </source>
</evidence>
<evidence type="ECO:0000313" key="1">
    <source>
        <dbReference type="EMBL" id="GLT20529.1"/>
    </source>
</evidence>
<protein>
    <submittedName>
        <fullName evidence="1">Uncharacterized protein</fullName>
    </submittedName>
</protein>
<dbReference type="Pfam" id="PF05354">
    <property type="entry name" value="Phage_attach"/>
    <property type="match status" value="1"/>
</dbReference>
<keyword evidence="2" id="KW-1185">Reference proteome</keyword>
<organism evidence="1 2">
    <name type="scientific">Vibrio zhanjiangensis</name>
    <dbReference type="NCBI Taxonomy" id="1046128"/>
    <lineage>
        <taxon>Bacteria</taxon>
        <taxon>Pseudomonadati</taxon>
        <taxon>Pseudomonadota</taxon>
        <taxon>Gammaproteobacteria</taxon>
        <taxon>Vibrionales</taxon>
        <taxon>Vibrionaceae</taxon>
        <taxon>Vibrio</taxon>
    </lineage>
</organism>
<sequence length="122" mass="13535">MFDDFDSLLAEADKEIMSAFGNVDVLVQGVDSIRGIFDAEQQIATLDNGGKVSTYSARVSLKASEANHLGRRTKVEIKFSNGRSEFYRVMDTEDNKDGEMIAYLKVDGENANAQQPTSTIRY</sequence>
<proteinExistence type="predicted"/>
<dbReference type="Proteomes" id="UP001157138">
    <property type="component" value="Unassembled WGS sequence"/>
</dbReference>
<comment type="caution">
    <text evidence="1">The sequence shown here is derived from an EMBL/GenBank/DDBJ whole genome shotgun (WGS) entry which is preliminary data.</text>
</comment>
<dbReference type="RefSeq" id="WP_284194357.1">
    <property type="nucleotide sequence ID" value="NZ_BSPW01000124.1"/>
</dbReference>
<dbReference type="EMBL" id="BSPW01000124">
    <property type="protein sequence ID" value="GLT20529.1"/>
    <property type="molecule type" value="Genomic_DNA"/>
</dbReference>
<accession>A0ABQ6F5J6</accession>
<name>A0ABQ6F5J6_9VIBR</name>
<dbReference type="Gene3D" id="2.40.10.180">
    <property type="entry name" value="Phage tail proteins"/>
    <property type="match status" value="1"/>
</dbReference>
<gene>
    <name evidence="1" type="ORF">GCM10007938_43140</name>
</gene>
<dbReference type="InterPro" id="IPR053734">
    <property type="entry name" value="Phage_Head-Tail_Connect_sf"/>
</dbReference>
<dbReference type="InterPro" id="IPR008018">
    <property type="entry name" value="Phage_tail_attach_FII"/>
</dbReference>